<dbReference type="GO" id="GO:0000976">
    <property type="term" value="F:transcription cis-regulatory region binding"/>
    <property type="evidence" value="ECO:0007669"/>
    <property type="project" value="TreeGrafter"/>
</dbReference>
<organism evidence="4 5">
    <name type="scientific">Corynebacterium amycolatum</name>
    <dbReference type="NCBI Taxonomy" id="43765"/>
    <lineage>
        <taxon>Bacteria</taxon>
        <taxon>Bacillati</taxon>
        <taxon>Actinomycetota</taxon>
        <taxon>Actinomycetes</taxon>
        <taxon>Mycobacteriales</taxon>
        <taxon>Corynebacteriaceae</taxon>
        <taxon>Corynebacterium</taxon>
    </lineage>
</organism>
<accession>A0AAW9SHR2</accession>
<protein>
    <submittedName>
        <fullName evidence="4">TetR/AcrR family transcriptional regulator</fullName>
    </submittedName>
</protein>
<dbReference type="InterPro" id="IPR050109">
    <property type="entry name" value="HTH-type_TetR-like_transc_reg"/>
</dbReference>
<comment type="caution">
    <text evidence="4">The sequence shown here is derived from an EMBL/GenBank/DDBJ whole genome shotgun (WGS) entry which is preliminary data.</text>
</comment>
<dbReference type="AlphaFoldDB" id="A0AAW9SHR2"/>
<feature type="domain" description="HTH tetR-type" evidence="3">
    <location>
        <begin position="3"/>
        <end position="63"/>
    </location>
</feature>
<dbReference type="GO" id="GO:0003700">
    <property type="term" value="F:DNA-binding transcription factor activity"/>
    <property type="evidence" value="ECO:0007669"/>
    <property type="project" value="TreeGrafter"/>
</dbReference>
<evidence type="ECO:0000259" key="3">
    <source>
        <dbReference type="PROSITE" id="PS50977"/>
    </source>
</evidence>
<dbReference type="Gene3D" id="1.10.357.10">
    <property type="entry name" value="Tetracycline Repressor, domain 2"/>
    <property type="match status" value="1"/>
</dbReference>
<dbReference type="InterPro" id="IPR041479">
    <property type="entry name" value="TetR_CgmR_C"/>
</dbReference>
<reference evidence="4" key="1">
    <citation type="submission" date="2023-05" db="EMBL/GenBank/DDBJ databases">
        <authorList>
            <person name="Du J."/>
        </authorList>
    </citation>
    <scope>NUCLEOTIDE SEQUENCE</scope>
    <source>
        <strain evidence="4">UMB1064</strain>
    </source>
</reference>
<feature type="DNA-binding region" description="H-T-H motif" evidence="2">
    <location>
        <begin position="26"/>
        <end position="45"/>
    </location>
</feature>
<evidence type="ECO:0000256" key="1">
    <source>
        <dbReference type="ARBA" id="ARBA00023125"/>
    </source>
</evidence>
<dbReference type="SUPFAM" id="SSF46689">
    <property type="entry name" value="Homeodomain-like"/>
    <property type="match status" value="1"/>
</dbReference>
<name>A0AAW9SHR2_CORAY</name>
<dbReference type="InterPro" id="IPR001647">
    <property type="entry name" value="HTH_TetR"/>
</dbReference>
<evidence type="ECO:0000313" key="5">
    <source>
        <dbReference type="Proteomes" id="UP001223646"/>
    </source>
</evidence>
<reference evidence="4" key="2">
    <citation type="submission" date="2024-05" db="EMBL/GenBank/DDBJ databases">
        <authorList>
            <person name="Wolfe A."/>
        </authorList>
    </citation>
    <scope>NUCLEOTIDE SEQUENCE</scope>
    <source>
        <strain evidence="4">UMB1064</strain>
    </source>
</reference>
<evidence type="ECO:0000313" key="4">
    <source>
        <dbReference type="EMBL" id="MEO3716092.1"/>
    </source>
</evidence>
<dbReference type="PROSITE" id="PS50977">
    <property type="entry name" value="HTH_TETR_2"/>
    <property type="match status" value="1"/>
</dbReference>
<dbReference type="SUPFAM" id="SSF48498">
    <property type="entry name" value="Tetracyclin repressor-like, C-terminal domain"/>
    <property type="match status" value="1"/>
</dbReference>
<keyword evidence="1 2" id="KW-0238">DNA-binding</keyword>
<dbReference type="Pfam" id="PF17937">
    <property type="entry name" value="TetR_C_28"/>
    <property type="match status" value="1"/>
</dbReference>
<dbReference type="Proteomes" id="UP001223646">
    <property type="component" value="Unassembled WGS sequence"/>
</dbReference>
<dbReference type="PANTHER" id="PTHR30055">
    <property type="entry name" value="HTH-TYPE TRANSCRIPTIONAL REGULATOR RUTR"/>
    <property type="match status" value="1"/>
</dbReference>
<dbReference type="InterPro" id="IPR036271">
    <property type="entry name" value="Tet_transcr_reg_TetR-rel_C_sf"/>
</dbReference>
<proteinExistence type="predicted"/>
<dbReference type="RefSeq" id="WP_070439472.1">
    <property type="nucleotide sequence ID" value="NZ_JASONY010000008.1"/>
</dbReference>
<dbReference type="InterPro" id="IPR009057">
    <property type="entry name" value="Homeodomain-like_sf"/>
</dbReference>
<dbReference type="PANTHER" id="PTHR30055:SF226">
    <property type="entry name" value="HTH-TYPE TRANSCRIPTIONAL REGULATOR PKSA"/>
    <property type="match status" value="1"/>
</dbReference>
<dbReference type="Pfam" id="PF00440">
    <property type="entry name" value="TetR_N"/>
    <property type="match status" value="1"/>
</dbReference>
<evidence type="ECO:0000256" key="2">
    <source>
        <dbReference type="PROSITE-ProRule" id="PRU00335"/>
    </source>
</evidence>
<dbReference type="EMBL" id="JASOOY020000002">
    <property type="protein sequence ID" value="MEO3716092.1"/>
    <property type="molecule type" value="Genomic_DNA"/>
</dbReference>
<dbReference type="PRINTS" id="PR00455">
    <property type="entry name" value="HTHTETR"/>
</dbReference>
<gene>
    <name evidence="4" type="ORF">QP460_000590</name>
</gene>
<sequence length="181" mass="20308">MRTSKRTAILDTIVEIIETNGFSEVTYENVATQCGMSKSGLIYHFPSREDMIRSVHEHMAQLWEEELIEAAGGPAEEVSPANRLRANLQVSLDTATRAELLMSIDSAADPELREIWTRLLRRWNPPVEQIATDEEACMAYVVQMISDGLWANDYLNGNQLTKAQRKAIAEAAAKLIPESME</sequence>